<dbReference type="EMBL" id="FQUR01000007">
    <property type="protein sequence ID" value="SHE43608.1"/>
    <property type="molecule type" value="Genomic_DNA"/>
</dbReference>
<evidence type="ECO:0000313" key="3">
    <source>
        <dbReference type="EMBL" id="SHE43608.1"/>
    </source>
</evidence>
<feature type="transmembrane region" description="Helical" evidence="1">
    <location>
        <begin position="66"/>
        <end position="87"/>
    </location>
</feature>
<dbReference type="Pfam" id="PF02517">
    <property type="entry name" value="Rce1-like"/>
    <property type="match status" value="1"/>
</dbReference>
<keyword evidence="1" id="KW-0472">Membrane</keyword>
<dbReference type="InterPro" id="IPR003675">
    <property type="entry name" value="Rce1/LyrA-like_dom"/>
</dbReference>
<name>A0A1M4TGR7_9THEO</name>
<feature type="domain" description="CAAX prenyl protease 2/Lysostaphin resistance protein A-like" evidence="2">
    <location>
        <begin position="144"/>
        <end position="235"/>
    </location>
</feature>
<evidence type="ECO:0000256" key="1">
    <source>
        <dbReference type="SAM" id="Phobius"/>
    </source>
</evidence>
<reference evidence="4" key="1">
    <citation type="submission" date="2016-11" db="EMBL/GenBank/DDBJ databases">
        <authorList>
            <person name="Varghese N."/>
            <person name="Submissions S."/>
        </authorList>
    </citation>
    <scope>NUCLEOTIDE SEQUENCE [LARGE SCALE GENOMIC DNA]</scope>
    <source>
        <strain evidence="4">DSM 18761</strain>
    </source>
</reference>
<organism evidence="3 4">
    <name type="scientific">Thermoanaerobacter uzonensis DSM 18761</name>
    <dbReference type="NCBI Taxonomy" id="1123369"/>
    <lineage>
        <taxon>Bacteria</taxon>
        <taxon>Bacillati</taxon>
        <taxon>Bacillota</taxon>
        <taxon>Clostridia</taxon>
        <taxon>Thermoanaerobacterales</taxon>
        <taxon>Thermoanaerobacteraceae</taxon>
        <taxon>Thermoanaerobacter</taxon>
    </lineage>
</organism>
<feature type="transmembrane region" description="Helical" evidence="1">
    <location>
        <begin position="238"/>
        <end position="256"/>
    </location>
</feature>
<dbReference type="GO" id="GO:0080120">
    <property type="term" value="P:CAAX-box protein maturation"/>
    <property type="evidence" value="ECO:0007669"/>
    <property type="project" value="UniProtKB-ARBA"/>
</dbReference>
<keyword evidence="1" id="KW-0812">Transmembrane</keyword>
<sequence length="302" mass="34410">MKKVFVNRNGQIRSGWKIAILLAGTFVITLLLSFLAFFIIGLIGGYLKYAVQKFYLLLMVGEERFYLFNTISFLATLIMIILMLKFIDKKKFRDIGFISIKYGYKNLILGFLIGAFSIAIIVLILYVTGSVIIEKNSNISAYYLVGGIYAFILVGLQEELMSRGYFINALNQMGKPWLSVLVSSIIFSLMHILNPNIVFLGLLNIFLIGVLFSYMYLKTGDLWMPIGYHISWNYFQGYIFGFNVSGNAIRGIYNAFPKNNLFSGGEFGLEGGIIATLVILITFLILYYYFERYRKVQEVELG</sequence>
<accession>A0A1M4TGR7</accession>
<dbReference type="PANTHER" id="PTHR39430:SF1">
    <property type="entry name" value="PROTEASE"/>
    <property type="match status" value="1"/>
</dbReference>
<keyword evidence="4" id="KW-1185">Reference proteome</keyword>
<dbReference type="RefSeq" id="WP_072966944.1">
    <property type="nucleotide sequence ID" value="NZ_FQUR01000007.1"/>
</dbReference>
<feature type="transmembrane region" description="Helical" evidence="1">
    <location>
        <begin position="268"/>
        <end position="290"/>
    </location>
</feature>
<dbReference type="Proteomes" id="UP000184127">
    <property type="component" value="Unassembled WGS sequence"/>
</dbReference>
<feature type="transmembrane region" description="Helical" evidence="1">
    <location>
        <begin position="177"/>
        <end position="193"/>
    </location>
</feature>
<keyword evidence="1" id="KW-1133">Transmembrane helix</keyword>
<proteinExistence type="predicted"/>
<protein>
    <recommendedName>
        <fullName evidence="2">CAAX prenyl protease 2/Lysostaphin resistance protein A-like domain-containing protein</fullName>
    </recommendedName>
</protein>
<dbReference type="AlphaFoldDB" id="A0A1M4TGR7"/>
<feature type="transmembrane region" description="Helical" evidence="1">
    <location>
        <begin position="199"/>
        <end position="217"/>
    </location>
</feature>
<gene>
    <name evidence="3" type="ORF">SAMN02745195_00358</name>
</gene>
<dbReference type="PANTHER" id="PTHR39430">
    <property type="entry name" value="MEMBRANE-ASSOCIATED PROTEASE-RELATED"/>
    <property type="match status" value="1"/>
</dbReference>
<dbReference type="GO" id="GO:0004175">
    <property type="term" value="F:endopeptidase activity"/>
    <property type="evidence" value="ECO:0007669"/>
    <property type="project" value="UniProtKB-ARBA"/>
</dbReference>
<feature type="transmembrane region" description="Helical" evidence="1">
    <location>
        <begin position="139"/>
        <end position="156"/>
    </location>
</feature>
<evidence type="ECO:0000259" key="2">
    <source>
        <dbReference type="Pfam" id="PF02517"/>
    </source>
</evidence>
<feature type="transmembrane region" description="Helical" evidence="1">
    <location>
        <begin position="107"/>
        <end position="133"/>
    </location>
</feature>
<feature type="transmembrane region" description="Helical" evidence="1">
    <location>
        <begin position="20"/>
        <end position="46"/>
    </location>
</feature>
<evidence type="ECO:0000313" key="4">
    <source>
        <dbReference type="Proteomes" id="UP000184127"/>
    </source>
</evidence>